<dbReference type="InterPro" id="IPR038988">
    <property type="entry name" value="Sas4"/>
</dbReference>
<dbReference type="PANTHER" id="PTHR38422:SF1">
    <property type="entry name" value="SOMETHING ABOUT SILENCING PROTEIN 4"/>
    <property type="match status" value="1"/>
</dbReference>
<dbReference type="PANTHER" id="PTHR38422">
    <property type="entry name" value="SOMETHING ABOUT SILENCING PROTEIN 4"/>
    <property type="match status" value="1"/>
</dbReference>
<dbReference type="AlphaFoldDB" id="A0AA40F5K2"/>
<dbReference type="Pfam" id="PF15460">
    <property type="entry name" value="SAS4"/>
    <property type="match status" value="1"/>
</dbReference>
<feature type="compositionally biased region" description="Acidic residues" evidence="1">
    <location>
        <begin position="413"/>
        <end position="428"/>
    </location>
</feature>
<dbReference type="InterPro" id="IPR029184">
    <property type="entry name" value="Sas4_dom"/>
</dbReference>
<feature type="region of interest" description="Disordered" evidence="1">
    <location>
        <begin position="95"/>
        <end position="172"/>
    </location>
</feature>
<evidence type="ECO:0000313" key="4">
    <source>
        <dbReference type="Proteomes" id="UP001172155"/>
    </source>
</evidence>
<feature type="region of interest" description="Disordered" evidence="1">
    <location>
        <begin position="402"/>
        <end position="500"/>
    </location>
</feature>
<feature type="region of interest" description="Disordered" evidence="1">
    <location>
        <begin position="1"/>
        <end position="32"/>
    </location>
</feature>
<organism evidence="3 4">
    <name type="scientific">Schizothecium vesticola</name>
    <dbReference type="NCBI Taxonomy" id="314040"/>
    <lineage>
        <taxon>Eukaryota</taxon>
        <taxon>Fungi</taxon>
        <taxon>Dikarya</taxon>
        <taxon>Ascomycota</taxon>
        <taxon>Pezizomycotina</taxon>
        <taxon>Sordariomycetes</taxon>
        <taxon>Sordariomycetidae</taxon>
        <taxon>Sordariales</taxon>
        <taxon>Schizotheciaceae</taxon>
        <taxon>Schizothecium</taxon>
    </lineage>
</organism>
<keyword evidence="4" id="KW-1185">Reference proteome</keyword>
<feature type="compositionally biased region" description="Low complexity" evidence="1">
    <location>
        <begin position="97"/>
        <end position="115"/>
    </location>
</feature>
<dbReference type="GO" id="GO:0004402">
    <property type="term" value="F:histone acetyltransferase activity"/>
    <property type="evidence" value="ECO:0007669"/>
    <property type="project" value="TreeGrafter"/>
</dbReference>
<protein>
    <submittedName>
        <fullName evidence="3">Something about silencing, SAS, complex subunit 4-domain-containing protein</fullName>
    </submittedName>
</protein>
<dbReference type="EMBL" id="JAUKUD010000002">
    <property type="protein sequence ID" value="KAK0751565.1"/>
    <property type="molecule type" value="Genomic_DNA"/>
</dbReference>
<name>A0AA40F5K2_9PEZI</name>
<accession>A0AA40F5K2</accession>
<dbReference type="GO" id="GO:0033255">
    <property type="term" value="C:SAS acetyltransferase complex"/>
    <property type="evidence" value="ECO:0007669"/>
    <property type="project" value="InterPro"/>
</dbReference>
<evidence type="ECO:0000259" key="2">
    <source>
        <dbReference type="Pfam" id="PF15460"/>
    </source>
</evidence>
<sequence length="571" mass="63830">MHPVAMAMTTSLTRSRRGEGLPAHRTTPPSPQRLVATAKAAAQTNAQAFAANHQRTKRKLLDDSTRECDARQLKKARFVTGIAVEIPARASFQSKVATDTRTPPTAVAATRPQARLEPQQPKSARSAAITAPTASRRKTTPPTSASTAVARKTGPAPAAGSKQQDGLTKHKEKVANGLKHELNRLQVGSAVAKDQGRKLRSQEATRFKSDLSAYFPDYDEVIGNDPKEQHLLNPETPIIVTASLSPLQHTTSHAHNPSTDPIRSYGDSLFTDLWDSQRIDFGFLETQRKSKSLDDPLPDSVFEPAHKKAERLERSIRNSEKARAQHEKDQIIRLLNGLQGHDWLRTMGVSGITESRKKTFEPAREHFIKGCQAILDKFRRWAAEEKHRKQQKDHAIAEAKAEALRQTPQNDCAEADDASEEVAEETQDEVSVRREVQDSEEEETEDDARDVDPPDDSDVEASIAKQLRDEALAAAKKKTRRGRRATPQLAPPPVPEKAPAKEMTSFFQKKYQRDAALSKSRRKGRKVLAFGHPIPDLEERDFELPEDVMDAELMKAHERKTRLRKRARNQR</sequence>
<reference evidence="3" key="1">
    <citation type="submission" date="2023-06" db="EMBL/GenBank/DDBJ databases">
        <title>Genome-scale phylogeny and comparative genomics of the fungal order Sordariales.</title>
        <authorList>
            <consortium name="Lawrence Berkeley National Laboratory"/>
            <person name="Hensen N."/>
            <person name="Bonometti L."/>
            <person name="Westerberg I."/>
            <person name="Brannstrom I.O."/>
            <person name="Guillou S."/>
            <person name="Cros-Aarteil S."/>
            <person name="Calhoun S."/>
            <person name="Haridas S."/>
            <person name="Kuo A."/>
            <person name="Mondo S."/>
            <person name="Pangilinan J."/>
            <person name="Riley R."/>
            <person name="LaButti K."/>
            <person name="Andreopoulos B."/>
            <person name="Lipzen A."/>
            <person name="Chen C."/>
            <person name="Yanf M."/>
            <person name="Daum C."/>
            <person name="Ng V."/>
            <person name="Clum A."/>
            <person name="Steindorff A."/>
            <person name="Ohm R."/>
            <person name="Martin F."/>
            <person name="Silar P."/>
            <person name="Natvig D."/>
            <person name="Lalanne C."/>
            <person name="Gautier V."/>
            <person name="Ament-velasquez S.L."/>
            <person name="Kruys A."/>
            <person name="Hutchinson M.I."/>
            <person name="Powell A.J."/>
            <person name="Barry K."/>
            <person name="Miller A.N."/>
            <person name="Grigoriev I.V."/>
            <person name="Debuchy R."/>
            <person name="Gladieux P."/>
            <person name="Thoren M.H."/>
            <person name="Johannesson H."/>
        </authorList>
    </citation>
    <scope>NUCLEOTIDE SEQUENCE</scope>
    <source>
        <strain evidence="3">SMH3187-1</strain>
    </source>
</reference>
<comment type="caution">
    <text evidence="3">The sequence shown here is derived from an EMBL/GenBank/DDBJ whole genome shotgun (WGS) entry which is preliminary data.</text>
</comment>
<feature type="compositionally biased region" description="Basic residues" evidence="1">
    <location>
        <begin position="475"/>
        <end position="484"/>
    </location>
</feature>
<gene>
    <name evidence="3" type="ORF">B0T18DRAFT_71438</name>
</gene>
<feature type="compositionally biased region" description="Acidic residues" evidence="1">
    <location>
        <begin position="438"/>
        <end position="459"/>
    </location>
</feature>
<evidence type="ECO:0000313" key="3">
    <source>
        <dbReference type="EMBL" id="KAK0751565.1"/>
    </source>
</evidence>
<dbReference type="Proteomes" id="UP001172155">
    <property type="component" value="Unassembled WGS sequence"/>
</dbReference>
<feature type="domain" description="Something about silencing protein 4" evidence="2">
    <location>
        <begin position="295"/>
        <end position="390"/>
    </location>
</feature>
<evidence type="ECO:0000256" key="1">
    <source>
        <dbReference type="SAM" id="MobiDB-lite"/>
    </source>
</evidence>
<proteinExistence type="predicted"/>